<name>A0ABN9XR01_9DINO</name>
<dbReference type="Proteomes" id="UP001189429">
    <property type="component" value="Unassembled WGS sequence"/>
</dbReference>
<proteinExistence type="predicted"/>
<evidence type="ECO:0000313" key="3">
    <source>
        <dbReference type="Proteomes" id="UP001189429"/>
    </source>
</evidence>
<organism evidence="2 3">
    <name type="scientific">Prorocentrum cordatum</name>
    <dbReference type="NCBI Taxonomy" id="2364126"/>
    <lineage>
        <taxon>Eukaryota</taxon>
        <taxon>Sar</taxon>
        <taxon>Alveolata</taxon>
        <taxon>Dinophyceae</taxon>
        <taxon>Prorocentrales</taxon>
        <taxon>Prorocentraceae</taxon>
        <taxon>Prorocentrum</taxon>
    </lineage>
</organism>
<reference evidence="2" key="1">
    <citation type="submission" date="2023-10" db="EMBL/GenBank/DDBJ databases">
        <authorList>
            <person name="Chen Y."/>
            <person name="Shah S."/>
            <person name="Dougan E. K."/>
            <person name="Thang M."/>
            <person name="Chan C."/>
        </authorList>
    </citation>
    <scope>NUCLEOTIDE SEQUENCE [LARGE SCALE GENOMIC DNA]</scope>
</reference>
<gene>
    <name evidence="2" type="ORF">PCOR1329_LOCUS79023</name>
</gene>
<keyword evidence="3" id="KW-1185">Reference proteome</keyword>
<evidence type="ECO:0000313" key="2">
    <source>
        <dbReference type="EMBL" id="CAK0902396.1"/>
    </source>
</evidence>
<dbReference type="EMBL" id="CAUYUJ010021062">
    <property type="protein sequence ID" value="CAK0902396.1"/>
    <property type="molecule type" value="Genomic_DNA"/>
</dbReference>
<feature type="compositionally biased region" description="Basic and acidic residues" evidence="1">
    <location>
        <begin position="74"/>
        <end position="97"/>
    </location>
</feature>
<sequence>MLCELLVGVQSHAASIASKLPTRITIVQASGPNVAKRIGEVYTIMYVPDVSERCRRPRRPCKSVHAARSGDQQRNAHVERGREVEEKLASEGEEKNGRKGNQAGEARAPL</sequence>
<accession>A0ABN9XR01</accession>
<feature type="region of interest" description="Disordered" evidence="1">
    <location>
        <begin position="56"/>
        <end position="110"/>
    </location>
</feature>
<protein>
    <submittedName>
        <fullName evidence="2">Uncharacterized protein</fullName>
    </submittedName>
</protein>
<comment type="caution">
    <text evidence="2">The sequence shown here is derived from an EMBL/GenBank/DDBJ whole genome shotgun (WGS) entry which is preliminary data.</text>
</comment>
<evidence type="ECO:0000256" key="1">
    <source>
        <dbReference type="SAM" id="MobiDB-lite"/>
    </source>
</evidence>